<accession>A0A1E7LTJ2</accession>
<dbReference type="Proteomes" id="UP000175971">
    <property type="component" value="Unassembled WGS sequence"/>
</dbReference>
<dbReference type="EMBL" id="LJGZ01000083">
    <property type="protein sequence ID" value="OEV19524.1"/>
    <property type="molecule type" value="Genomic_DNA"/>
</dbReference>
<dbReference type="Gene3D" id="3.30.450.30">
    <property type="entry name" value="Dynein light chain 2a, cytoplasmic"/>
    <property type="match status" value="1"/>
</dbReference>
<dbReference type="SUPFAM" id="SSF103196">
    <property type="entry name" value="Roadblock/LC7 domain"/>
    <property type="match status" value="1"/>
</dbReference>
<dbReference type="PANTHER" id="PTHR36222">
    <property type="entry name" value="SERINE PROTEASE INHIBITOR RV3364C"/>
    <property type="match status" value="1"/>
</dbReference>
<keyword evidence="3" id="KW-1185">Reference proteome</keyword>
<dbReference type="InterPro" id="IPR053141">
    <property type="entry name" value="Mycobact_SerProt_Inhib_Rv3364c"/>
</dbReference>
<dbReference type="AlphaFoldDB" id="A0A1E7LTJ2"/>
<evidence type="ECO:0000313" key="2">
    <source>
        <dbReference type="EMBL" id="OEV19524.1"/>
    </source>
</evidence>
<dbReference type="Pfam" id="PF03259">
    <property type="entry name" value="Robl_LC7"/>
    <property type="match status" value="1"/>
</dbReference>
<dbReference type="RefSeq" id="WP_070201717.1">
    <property type="nucleotide sequence ID" value="NZ_LJGZ01000083.1"/>
</dbReference>
<protein>
    <recommendedName>
        <fullName evidence="1">Roadblock/LAMTOR2 domain-containing protein</fullName>
    </recommendedName>
</protein>
<sequence length="137" mass="14623">MNQSARPDLSWILDELVDFRGARHAVLLSADGMRMAASRDVTADLADKISATGSGMQSLSRNAADFVGADAVTWHQTMIQYDGGYLFLVAASTTSYLAASAANDVDVLAFSDRMAKVVERLGPALTADPRERQGELG</sequence>
<evidence type="ECO:0000313" key="3">
    <source>
        <dbReference type="Proteomes" id="UP000175971"/>
    </source>
</evidence>
<feature type="domain" description="Roadblock/LAMTOR2" evidence="1">
    <location>
        <begin position="10"/>
        <end position="101"/>
    </location>
</feature>
<gene>
    <name evidence="2" type="ORF">AN221_17170</name>
</gene>
<reference evidence="2 3" key="1">
    <citation type="journal article" date="2016" name="Front. Microbiol.">
        <title>Comparative Genomics Analysis of Streptomyces Species Reveals Their Adaptation to the Marine Environment and Their Diversity at the Genomic Level.</title>
        <authorList>
            <person name="Tian X."/>
            <person name="Zhang Z."/>
            <person name="Yang T."/>
            <person name="Chen M."/>
            <person name="Li J."/>
            <person name="Chen F."/>
            <person name="Yang J."/>
            <person name="Li W."/>
            <person name="Zhang B."/>
            <person name="Zhang Z."/>
            <person name="Wu J."/>
            <person name="Zhang C."/>
            <person name="Long L."/>
            <person name="Xiao J."/>
        </authorList>
    </citation>
    <scope>NUCLEOTIDE SEQUENCE [LARGE SCALE GENOMIC DNA]</scope>
    <source>
        <strain evidence="2 3">SCSIO M10372</strain>
    </source>
</reference>
<evidence type="ECO:0000259" key="1">
    <source>
        <dbReference type="SMART" id="SM00960"/>
    </source>
</evidence>
<dbReference type="PANTHER" id="PTHR36222:SF1">
    <property type="entry name" value="SERINE PROTEASE INHIBITOR RV3364C"/>
    <property type="match status" value="1"/>
</dbReference>
<dbReference type="InterPro" id="IPR004942">
    <property type="entry name" value="Roadblock/LAMTOR2_dom"/>
</dbReference>
<organism evidence="2 3">
    <name type="scientific">Streptomyces nanshensis</name>
    <dbReference type="NCBI Taxonomy" id="518642"/>
    <lineage>
        <taxon>Bacteria</taxon>
        <taxon>Bacillati</taxon>
        <taxon>Actinomycetota</taxon>
        <taxon>Actinomycetes</taxon>
        <taxon>Kitasatosporales</taxon>
        <taxon>Streptomycetaceae</taxon>
        <taxon>Streptomyces</taxon>
    </lineage>
</organism>
<dbReference type="OrthoDB" id="4568655at2"/>
<comment type="caution">
    <text evidence="2">The sequence shown here is derived from an EMBL/GenBank/DDBJ whole genome shotgun (WGS) entry which is preliminary data.</text>
</comment>
<dbReference type="SMART" id="SM00960">
    <property type="entry name" value="Robl_LC7"/>
    <property type="match status" value="1"/>
</dbReference>
<name>A0A1E7LTJ2_9ACTN</name>
<proteinExistence type="predicted"/>